<dbReference type="Proteomes" id="UP000604825">
    <property type="component" value="Unassembled WGS sequence"/>
</dbReference>
<proteinExistence type="predicted"/>
<protein>
    <recommendedName>
        <fullName evidence="2">DUF7769 domain-containing protein</fullName>
    </recommendedName>
</protein>
<comment type="caution">
    <text evidence="3">The sequence shown here is derived from an EMBL/GenBank/DDBJ whole genome shotgun (WGS) entry which is preliminary data.</text>
</comment>
<reference evidence="3" key="1">
    <citation type="submission" date="2020-10" db="EMBL/GenBank/DDBJ databases">
        <authorList>
            <person name="Han B."/>
            <person name="Lu T."/>
            <person name="Zhao Q."/>
            <person name="Huang X."/>
            <person name="Zhao Y."/>
        </authorList>
    </citation>
    <scope>NUCLEOTIDE SEQUENCE</scope>
</reference>
<evidence type="ECO:0000256" key="1">
    <source>
        <dbReference type="SAM" id="MobiDB-lite"/>
    </source>
</evidence>
<dbReference type="Pfam" id="PF24964">
    <property type="entry name" value="DUF7769"/>
    <property type="match status" value="1"/>
</dbReference>
<dbReference type="OrthoDB" id="686048at2759"/>
<evidence type="ECO:0000313" key="4">
    <source>
        <dbReference type="Proteomes" id="UP000604825"/>
    </source>
</evidence>
<dbReference type="EMBL" id="CAJGYO010000004">
    <property type="protein sequence ID" value="CAD6225519.1"/>
    <property type="molecule type" value="Genomic_DNA"/>
</dbReference>
<sequence>MGFDLNAQPPDQVEALPDLNEPPDKEPLQMHCALPDLNEEPMQIHEAHCTDLASLHADAGGQAILDLNEPPTDDDCQPDGDVTFTVPNEQDYFDLNLQASAQYEEMQKINDSFFEAMEEDMLVYGVYTDEVDIVFNQEVVDGSSNEDGHETANVRTRAKDLTPTQRQQIYEALLERSVNGKLRRNSTNRVAELFNVHRSAMWWICKCAKQCRDTGISVDIGSRKPKNSGRKKVQVDLSQIPTIPLRRRSTIRSLAQALGSNKSTLHRLFKQGLLRHSQ</sequence>
<dbReference type="PANTHER" id="PTHR33889">
    <property type="entry name" value="OS04G0681850 PROTEIN"/>
    <property type="match status" value="1"/>
</dbReference>
<organism evidence="3 4">
    <name type="scientific">Miscanthus lutarioriparius</name>
    <dbReference type="NCBI Taxonomy" id="422564"/>
    <lineage>
        <taxon>Eukaryota</taxon>
        <taxon>Viridiplantae</taxon>
        <taxon>Streptophyta</taxon>
        <taxon>Embryophyta</taxon>
        <taxon>Tracheophyta</taxon>
        <taxon>Spermatophyta</taxon>
        <taxon>Magnoliopsida</taxon>
        <taxon>Liliopsida</taxon>
        <taxon>Poales</taxon>
        <taxon>Poaceae</taxon>
        <taxon>PACMAD clade</taxon>
        <taxon>Panicoideae</taxon>
        <taxon>Andropogonodae</taxon>
        <taxon>Andropogoneae</taxon>
        <taxon>Saccharinae</taxon>
        <taxon>Miscanthus</taxon>
    </lineage>
</organism>
<accession>A0A811NDT5</accession>
<name>A0A811NDT5_9POAL</name>
<evidence type="ECO:0000313" key="3">
    <source>
        <dbReference type="EMBL" id="CAD6225519.1"/>
    </source>
</evidence>
<feature type="region of interest" description="Disordered" evidence="1">
    <location>
        <begin position="1"/>
        <end position="24"/>
    </location>
</feature>
<gene>
    <name evidence="3" type="ORF">NCGR_LOCUS17535</name>
</gene>
<evidence type="ECO:0000259" key="2">
    <source>
        <dbReference type="Pfam" id="PF24964"/>
    </source>
</evidence>
<feature type="domain" description="DUF7769" evidence="2">
    <location>
        <begin position="161"/>
        <end position="215"/>
    </location>
</feature>
<dbReference type="AlphaFoldDB" id="A0A811NDT5"/>
<dbReference type="PANTHER" id="PTHR33889:SF1">
    <property type="entry name" value="OS03G0834800 PROTEIN"/>
    <property type="match status" value="1"/>
</dbReference>
<dbReference type="InterPro" id="IPR056671">
    <property type="entry name" value="DUF7769"/>
</dbReference>
<keyword evidence="4" id="KW-1185">Reference proteome</keyword>